<keyword evidence="2" id="KW-1185">Reference proteome</keyword>
<sequence>MAVVYGADIPKNVTDAYIVKRQYASSDTVISSSDPLLALVIFVALSSLMF</sequence>
<dbReference type="AlphaFoldDB" id="A0A1C7NIM1"/>
<reference evidence="1 2" key="1">
    <citation type="submission" date="2016-03" db="EMBL/GenBank/DDBJ databases">
        <title>Choanephora cucurbitarum.</title>
        <authorList>
            <person name="Min B."/>
            <person name="Park H."/>
            <person name="Park J.-H."/>
            <person name="Shin H.-D."/>
            <person name="Choi I.-G."/>
        </authorList>
    </citation>
    <scope>NUCLEOTIDE SEQUENCE [LARGE SCALE GENOMIC DNA]</scope>
    <source>
        <strain evidence="1 2">KUS-F28377</strain>
    </source>
</reference>
<accession>A0A1C7NIM1</accession>
<dbReference type="Proteomes" id="UP000093000">
    <property type="component" value="Unassembled WGS sequence"/>
</dbReference>
<comment type="caution">
    <text evidence="1">The sequence shown here is derived from an EMBL/GenBank/DDBJ whole genome shotgun (WGS) entry which is preliminary data.</text>
</comment>
<evidence type="ECO:0000313" key="1">
    <source>
        <dbReference type="EMBL" id="OBZ88977.1"/>
    </source>
</evidence>
<dbReference type="EMBL" id="LUGH01000120">
    <property type="protein sequence ID" value="OBZ88977.1"/>
    <property type="molecule type" value="Genomic_DNA"/>
</dbReference>
<organism evidence="1 2">
    <name type="scientific">Choanephora cucurbitarum</name>
    <dbReference type="NCBI Taxonomy" id="101091"/>
    <lineage>
        <taxon>Eukaryota</taxon>
        <taxon>Fungi</taxon>
        <taxon>Fungi incertae sedis</taxon>
        <taxon>Mucoromycota</taxon>
        <taxon>Mucoromycotina</taxon>
        <taxon>Mucoromycetes</taxon>
        <taxon>Mucorales</taxon>
        <taxon>Mucorineae</taxon>
        <taxon>Choanephoraceae</taxon>
        <taxon>Choanephoroideae</taxon>
        <taxon>Choanephora</taxon>
    </lineage>
</organism>
<dbReference type="OrthoDB" id="2265173at2759"/>
<evidence type="ECO:0000313" key="2">
    <source>
        <dbReference type="Proteomes" id="UP000093000"/>
    </source>
</evidence>
<dbReference type="InParanoid" id="A0A1C7NIM1"/>
<gene>
    <name evidence="1" type="ORF">A0J61_02964</name>
</gene>
<proteinExistence type="predicted"/>
<protein>
    <submittedName>
        <fullName evidence="1">Uncharacterized protein</fullName>
    </submittedName>
</protein>
<name>A0A1C7NIM1_9FUNG</name>